<keyword evidence="1 7" id="KW-0547">Nucleotide-binding</keyword>
<dbReference type="OrthoDB" id="4310724at2759"/>
<dbReference type="SMART" id="SM00487">
    <property type="entry name" value="DEXDc"/>
    <property type="match status" value="1"/>
</dbReference>
<feature type="region of interest" description="Disordered" evidence="8">
    <location>
        <begin position="214"/>
        <end position="266"/>
    </location>
</feature>
<feature type="compositionally biased region" description="Basic residues" evidence="8">
    <location>
        <begin position="16"/>
        <end position="26"/>
    </location>
</feature>
<dbReference type="PROSITE" id="PS51195">
    <property type="entry name" value="Q_MOTIF"/>
    <property type="match status" value="1"/>
</dbReference>
<dbReference type="RefSeq" id="XP_031025367.1">
    <property type="nucleotide sequence ID" value="XM_031168673.1"/>
</dbReference>
<feature type="region of interest" description="Disordered" evidence="8">
    <location>
        <begin position="755"/>
        <end position="787"/>
    </location>
</feature>
<comment type="catalytic activity">
    <reaction evidence="7">
        <text>ATP + H2O = ADP + phosphate + H(+)</text>
        <dbReference type="Rhea" id="RHEA:13065"/>
        <dbReference type="ChEBI" id="CHEBI:15377"/>
        <dbReference type="ChEBI" id="CHEBI:15378"/>
        <dbReference type="ChEBI" id="CHEBI:30616"/>
        <dbReference type="ChEBI" id="CHEBI:43474"/>
        <dbReference type="ChEBI" id="CHEBI:456216"/>
        <dbReference type="EC" id="3.6.4.13"/>
    </reaction>
</comment>
<dbReference type="InterPro" id="IPR027417">
    <property type="entry name" value="P-loop_NTPase"/>
</dbReference>
<feature type="region of interest" description="Disordered" evidence="8">
    <location>
        <begin position="188"/>
        <end position="207"/>
    </location>
</feature>
<reference evidence="12 13" key="1">
    <citation type="journal article" date="2019" name="Sci. Rep.">
        <title>Comparative genomics of chytrid fungi reveal insights into the obligate biotrophic and pathogenic lifestyle of Synchytrium endobioticum.</title>
        <authorList>
            <person name="van de Vossenberg B.T.L.H."/>
            <person name="Warris S."/>
            <person name="Nguyen H.D.T."/>
            <person name="van Gent-Pelzer M.P.E."/>
            <person name="Joly D.L."/>
            <person name="van de Geest H.C."/>
            <person name="Bonants P.J.M."/>
            <person name="Smith D.S."/>
            <person name="Levesque C.A."/>
            <person name="van der Lee T.A.J."/>
        </authorList>
    </citation>
    <scope>NUCLEOTIDE SEQUENCE [LARGE SCALE GENOMIC DNA]</scope>
    <source>
        <strain evidence="12 13">JEL517</strain>
    </source>
</reference>
<dbReference type="EC" id="3.6.4.13" evidence="7"/>
<keyword evidence="2 7" id="KW-0378">Hydrolase</keyword>
<feature type="domain" description="Helicase C-terminal" evidence="10">
    <location>
        <begin position="572"/>
        <end position="716"/>
    </location>
</feature>
<dbReference type="SUPFAM" id="SSF52540">
    <property type="entry name" value="P-loop containing nucleoside triphosphate hydrolases"/>
    <property type="match status" value="1"/>
</dbReference>
<protein>
    <recommendedName>
        <fullName evidence="7">ATP-dependent RNA helicase</fullName>
        <ecNumber evidence="7">3.6.4.13</ecNumber>
    </recommendedName>
</protein>
<dbReference type="EMBL" id="QEAO01000012">
    <property type="protein sequence ID" value="TPX34689.1"/>
    <property type="molecule type" value="Genomic_DNA"/>
</dbReference>
<evidence type="ECO:0000259" key="9">
    <source>
        <dbReference type="PROSITE" id="PS51192"/>
    </source>
</evidence>
<evidence type="ECO:0000256" key="1">
    <source>
        <dbReference type="ARBA" id="ARBA00022741"/>
    </source>
</evidence>
<dbReference type="PROSITE" id="PS51192">
    <property type="entry name" value="HELICASE_ATP_BIND_1"/>
    <property type="match status" value="1"/>
</dbReference>
<evidence type="ECO:0000256" key="7">
    <source>
        <dbReference type="RuleBase" id="RU365068"/>
    </source>
</evidence>
<feature type="compositionally biased region" description="Basic residues" evidence="8">
    <location>
        <begin position="103"/>
        <end position="117"/>
    </location>
</feature>
<accession>A0A507C6F2</accession>
<organism evidence="12 13">
    <name type="scientific">Synchytrium microbalum</name>
    <dbReference type="NCBI Taxonomy" id="1806994"/>
    <lineage>
        <taxon>Eukaryota</taxon>
        <taxon>Fungi</taxon>
        <taxon>Fungi incertae sedis</taxon>
        <taxon>Chytridiomycota</taxon>
        <taxon>Chytridiomycota incertae sedis</taxon>
        <taxon>Chytridiomycetes</taxon>
        <taxon>Synchytriales</taxon>
        <taxon>Synchytriaceae</taxon>
        <taxon>Synchytrium</taxon>
    </lineage>
</organism>
<evidence type="ECO:0000313" key="12">
    <source>
        <dbReference type="EMBL" id="TPX34689.1"/>
    </source>
</evidence>
<keyword evidence="4 7" id="KW-0067">ATP-binding</keyword>
<evidence type="ECO:0000256" key="4">
    <source>
        <dbReference type="ARBA" id="ARBA00022840"/>
    </source>
</evidence>
<dbReference type="GO" id="GO:0003724">
    <property type="term" value="F:RNA helicase activity"/>
    <property type="evidence" value="ECO:0007669"/>
    <property type="project" value="UniProtKB-EC"/>
</dbReference>
<evidence type="ECO:0000256" key="5">
    <source>
        <dbReference type="ARBA" id="ARBA00022884"/>
    </source>
</evidence>
<feature type="domain" description="Helicase ATP-binding" evidence="9">
    <location>
        <begin position="314"/>
        <end position="524"/>
    </location>
</feature>
<dbReference type="PROSITE" id="PS00039">
    <property type="entry name" value="DEAD_ATP_HELICASE"/>
    <property type="match status" value="1"/>
</dbReference>
<dbReference type="GO" id="GO:0016787">
    <property type="term" value="F:hydrolase activity"/>
    <property type="evidence" value="ECO:0007669"/>
    <property type="project" value="UniProtKB-KW"/>
</dbReference>
<dbReference type="CDD" id="cd17946">
    <property type="entry name" value="DEADc_DDX24"/>
    <property type="match status" value="1"/>
</dbReference>
<evidence type="ECO:0000256" key="3">
    <source>
        <dbReference type="ARBA" id="ARBA00022806"/>
    </source>
</evidence>
<evidence type="ECO:0000256" key="2">
    <source>
        <dbReference type="ARBA" id="ARBA00022801"/>
    </source>
</evidence>
<dbReference type="STRING" id="1806994.A0A507C6F2"/>
<feature type="region of interest" description="Disordered" evidence="8">
    <location>
        <begin position="82"/>
        <end position="131"/>
    </location>
</feature>
<name>A0A507C6F2_9FUNG</name>
<dbReference type="Proteomes" id="UP000319731">
    <property type="component" value="Unassembled WGS sequence"/>
</dbReference>
<dbReference type="Pfam" id="PF00271">
    <property type="entry name" value="Helicase_C"/>
    <property type="match status" value="1"/>
</dbReference>
<feature type="domain" description="DEAD-box RNA helicase Q" evidence="11">
    <location>
        <begin position="282"/>
        <end position="310"/>
    </location>
</feature>
<dbReference type="SMART" id="SM00490">
    <property type="entry name" value="HELICc"/>
    <property type="match status" value="1"/>
</dbReference>
<dbReference type="PANTHER" id="PTHR24031">
    <property type="entry name" value="RNA HELICASE"/>
    <property type="match status" value="1"/>
</dbReference>
<feature type="short sequence motif" description="Q motif" evidence="6">
    <location>
        <begin position="282"/>
        <end position="310"/>
    </location>
</feature>
<dbReference type="AlphaFoldDB" id="A0A507C6F2"/>
<dbReference type="GO" id="GO:0005524">
    <property type="term" value="F:ATP binding"/>
    <property type="evidence" value="ECO:0007669"/>
    <property type="project" value="UniProtKB-UniRule"/>
</dbReference>
<dbReference type="CDD" id="cd18787">
    <property type="entry name" value="SF2_C_DEAD"/>
    <property type="match status" value="1"/>
</dbReference>
<dbReference type="PROSITE" id="PS51194">
    <property type="entry name" value="HELICASE_CTER"/>
    <property type="match status" value="1"/>
</dbReference>
<evidence type="ECO:0000256" key="8">
    <source>
        <dbReference type="SAM" id="MobiDB-lite"/>
    </source>
</evidence>
<comment type="domain">
    <text evidence="7">The Q motif is unique to and characteristic of the DEAD box family of RNA helicases and controls ATP binding and hydrolysis.</text>
</comment>
<dbReference type="InterPro" id="IPR000629">
    <property type="entry name" value="RNA-helicase_DEAD-box_CS"/>
</dbReference>
<comment type="caution">
    <text evidence="12">The sequence shown here is derived from an EMBL/GenBank/DDBJ whole genome shotgun (WGS) entry which is preliminary data.</text>
</comment>
<dbReference type="InterPro" id="IPR011545">
    <property type="entry name" value="DEAD/DEAH_box_helicase_dom"/>
</dbReference>
<keyword evidence="3 7" id="KW-0347">Helicase</keyword>
<comment type="function">
    <text evidence="7">RNA helicase.</text>
</comment>
<feature type="region of interest" description="Disordered" evidence="8">
    <location>
        <begin position="1"/>
        <end position="55"/>
    </location>
</feature>
<gene>
    <name evidence="12" type="ORF">SmJEL517_g02745</name>
</gene>
<keyword evidence="13" id="KW-1185">Reference proteome</keyword>
<dbReference type="InterPro" id="IPR014014">
    <property type="entry name" value="RNA_helicase_DEAD_Q_motif"/>
</dbReference>
<evidence type="ECO:0000259" key="10">
    <source>
        <dbReference type="PROSITE" id="PS51194"/>
    </source>
</evidence>
<dbReference type="Gene3D" id="3.40.50.300">
    <property type="entry name" value="P-loop containing nucleotide triphosphate hydrolases"/>
    <property type="match status" value="2"/>
</dbReference>
<dbReference type="InterPro" id="IPR001650">
    <property type="entry name" value="Helicase_C-like"/>
</dbReference>
<sequence length="863" mass="95690">MKPTNDDPAPAPSAGNKRKRISKALRQKSVQPGHDLDWTTVPTPDAWDFTDGANEGGFFGLEEIDGVDVEYIKNETGGTTIHFKKVPQPVKPIAEDQDEPAHQNKKKKVKSKKKKAIPAKPPSDASDPVEYMDANSLPWSEVHTSADVFASADDSGFYCLEELDGVNVVYEEVEGGGKVVKFKATRPLSKGKPAAPEEPLPNPEDFMAVDDFEEPEAESAKSNLVAADDADEDGSENWTDVDDDEEHGETSDEEDAPGADNEQSDVVTKRVGALSDEGTDMSAWLPLQLSAPLLRGLQEQKFGTPTEIQSAVLPIALQSERDVIGAAETGSGKTLAFGLPILQSIITSTPSILTKRDKNATLQALILTPTRELALQVAEHLNNVAKVNTHIHIIALVGGMSTYKQERLLRSRPHIIVATPGRLWELSTKDEGILTRLRQIKFLVLDEADRMLEAGHFRDLEHILRALSFKRKITNDVDYTETMDVGSEDDEVRPAPRQTFVFSATLIQDARLKRKLKKSNKGSFEGPSMKELLGRLEFRDPNPEYVNCIKSAMAKKITETRIECLLTDKDAYLYYLLIRYPGRTLVFVNSIDAIRRLVPIFTLLNIPAMGFHAEMQQRQRLKNLDKFISNPKTVLFASDAAARGLDIPHVEHVVHYQLPRTAELYVHRSGRTARGDVKDGISVVLCSPDEVGVYKRICHLLGKDDMDLFPVDRTLMRGIEKRLLLVKQINDEEHKLDKSEHEKKWLKKTAEDAGIDLEGGSTSNHPPLLRSSESDTESKAVSKKGLARKRAGLRSLRQELNVLLAQPILPKGVSGRYLTSGVVEGLPEVLMQNEGTSTLLPTIVASRAVDDAKKKHANKQRKR</sequence>
<evidence type="ECO:0000256" key="6">
    <source>
        <dbReference type="PROSITE-ProRule" id="PRU00552"/>
    </source>
</evidence>
<evidence type="ECO:0000259" key="11">
    <source>
        <dbReference type="PROSITE" id="PS51195"/>
    </source>
</evidence>
<feature type="compositionally biased region" description="Acidic residues" evidence="8">
    <location>
        <begin position="228"/>
        <end position="257"/>
    </location>
</feature>
<dbReference type="InterPro" id="IPR014001">
    <property type="entry name" value="Helicase_ATP-bd"/>
</dbReference>
<dbReference type="Pfam" id="PF00270">
    <property type="entry name" value="DEAD"/>
    <property type="match status" value="1"/>
</dbReference>
<dbReference type="GeneID" id="42003970"/>
<proteinExistence type="inferred from homology"/>
<evidence type="ECO:0000313" key="13">
    <source>
        <dbReference type="Proteomes" id="UP000319731"/>
    </source>
</evidence>
<dbReference type="GO" id="GO:0003723">
    <property type="term" value="F:RNA binding"/>
    <property type="evidence" value="ECO:0007669"/>
    <property type="project" value="UniProtKB-UniRule"/>
</dbReference>
<comment type="similarity">
    <text evidence="7">Belongs to the DEAD box helicase family.</text>
</comment>
<keyword evidence="5 7" id="KW-0694">RNA-binding</keyword>